<keyword evidence="2" id="KW-1185">Reference proteome</keyword>
<dbReference type="GeneID" id="75833703"/>
<dbReference type="RefSeq" id="XP_051361234.1">
    <property type="nucleotide sequence ID" value="XM_051507510.1"/>
</dbReference>
<reference evidence="1" key="1">
    <citation type="journal article" date="2021" name="J Fungi (Basel)">
        <title>Genomic and Metabolomic Analyses of the Marine Fungus Emericellopsis cladophorae: Insights into Saltwater Adaptability Mechanisms and Its Biosynthetic Potential.</title>
        <authorList>
            <person name="Goncalves M.F.M."/>
            <person name="Hilario S."/>
            <person name="Van de Peer Y."/>
            <person name="Esteves A.C."/>
            <person name="Alves A."/>
        </authorList>
    </citation>
    <scope>NUCLEOTIDE SEQUENCE</scope>
    <source>
        <strain evidence="1">MUM 19.33</strain>
    </source>
</reference>
<dbReference type="EMBL" id="JAGIXG020000033">
    <property type="protein sequence ID" value="KAI6780378.1"/>
    <property type="molecule type" value="Genomic_DNA"/>
</dbReference>
<proteinExistence type="predicted"/>
<reference evidence="1" key="2">
    <citation type="submission" date="2022-07" db="EMBL/GenBank/DDBJ databases">
        <authorList>
            <person name="Goncalves M.F.M."/>
            <person name="Hilario S."/>
            <person name="Van De Peer Y."/>
            <person name="Esteves A.C."/>
            <person name="Alves A."/>
        </authorList>
    </citation>
    <scope>NUCLEOTIDE SEQUENCE</scope>
    <source>
        <strain evidence="1">MUM 19.33</strain>
    </source>
</reference>
<evidence type="ECO:0000313" key="1">
    <source>
        <dbReference type="EMBL" id="KAI6780378.1"/>
    </source>
</evidence>
<comment type="caution">
    <text evidence="1">The sequence shown here is derived from an EMBL/GenBank/DDBJ whole genome shotgun (WGS) entry which is preliminary data.</text>
</comment>
<organism evidence="1 2">
    <name type="scientific">Emericellopsis cladophorae</name>
    <dbReference type="NCBI Taxonomy" id="2686198"/>
    <lineage>
        <taxon>Eukaryota</taxon>
        <taxon>Fungi</taxon>
        <taxon>Dikarya</taxon>
        <taxon>Ascomycota</taxon>
        <taxon>Pezizomycotina</taxon>
        <taxon>Sordariomycetes</taxon>
        <taxon>Hypocreomycetidae</taxon>
        <taxon>Hypocreales</taxon>
        <taxon>Bionectriaceae</taxon>
        <taxon>Emericellopsis</taxon>
    </lineage>
</organism>
<dbReference type="Proteomes" id="UP001055219">
    <property type="component" value="Unassembled WGS sequence"/>
</dbReference>
<protein>
    <submittedName>
        <fullName evidence="1">Uncharacterized protein</fullName>
    </submittedName>
</protein>
<dbReference type="AlphaFoldDB" id="A0A9P9XZI6"/>
<evidence type="ECO:0000313" key="2">
    <source>
        <dbReference type="Proteomes" id="UP001055219"/>
    </source>
</evidence>
<name>A0A9P9XZI6_9HYPO</name>
<sequence>MRSMGAPNLQWHASAMTIKTLALPILELSEKRDDSHVALQCSVTLDIPPEVDWIASAVDLKRAVDDKQLWIAKKEASFVNLSVANSWQGLTADNLETLEHQIKDFEAIAGRVSAMSVISTSLARMVDAESPEVRRKTRAFGGARNNDGIASRPMDKVRHSIQEGAWATLLRHTKRSVPKRSPGRNRSTQPAIDFNKDVANGALCRPSQLTDSLTWSQSDIAPEMSHTTFMSFNNSLPVARTRQPTLWMAEILE</sequence>
<gene>
    <name evidence="1" type="ORF">J7T54_007227</name>
</gene>
<accession>A0A9P9XZI6</accession>